<dbReference type="Gene3D" id="3.80.10.10">
    <property type="entry name" value="Ribonuclease Inhibitor"/>
    <property type="match status" value="1"/>
</dbReference>
<dbReference type="EMBL" id="MU155142">
    <property type="protein sequence ID" value="KAF9484568.1"/>
    <property type="molecule type" value="Genomic_DNA"/>
</dbReference>
<accession>A0A9P6D6E8</accession>
<dbReference type="OrthoDB" id="2269034at2759"/>
<reference evidence="1" key="1">
    <citation type="submission" date="2020-11" db="EMBL/GenBank/DDBJ databases">
        <authorList>
            <consortium name="DOE Joint Genome Institute"/>
            <person name="Ahrendt S."/>
            <person name="Riley R."/>
            <person name="Andreopoulos W."/>
            <person name="Labutti K."/>
            <person name="Pangilinan J."/>
            <person name="Ruiz-Duenas F.J."/>
            <person name="Barrasa J.M."/>
            <person name="Sanchez-Garcia M."/>
            <person name="Camarero S."/>
            <person name="Miyauchi S."/>
            <person name="Serrano A."/>
            <person name="Linde D."/>
            <person name="Babiker R."/>
            <person name="Drula E."/>
            <person name="Ayuso-Fernandez I."/>
            <person name="Pacheco R."/>
            <person name="Padilla G."/>
            <person name="Ferreira P."/>
            <person name="Barriuso J."/>
            <person name="Kellner H."/>
            <person name="Castanera R."/>
            <person name="Alfaro M."/>
            <person name="Ramirez L."/>
            <person name="Pisabarro A.G."/>
            <person name="Kuo A."/>
            <person name="Tritt A."/>
            <person name="Lipzen A."/>
            <person name="He G."/>
            <person name="Yan M."/>
            <person name="Ng V."/>
            <person name="Cullen D."/>
            <person name="Martin F."/>
            <person name="Rosso M.-N."/>
            <person name="Henrissat B."/>
            <person name="Hibbett D."/>
            <person name="Martinez A.T."/>
            <person name="Grigoriev I.V."/>
        </authorList>
    </citation>
    <scope>NUCLEOTIDE SEQUENCE</scope>
    <source>
        <strain evidence="1">CIRM-BRFM 674</strain>
    </source>
</reference>
<evidence type="ECO:0008006" key="3">
    <source>
        <dbReference type="Google" id="ProtNLM"/>
    </source>
</evidence>
<dbReference type="AlphaFoldDB" id="A0A9P6D6E8"/>
<dbReference type="InterPro" id="IPR032675">
    <property type="entry name" value="LRR_dom_sf"/>
</dbReference>
<dbReference type="SUPFAM" id="SSF52047">
    <property type="entry name" value="RNI-like"/>
    <property type="match status" value="1"/>
</dbReference>
<evidence type="ECO:0000313" key="2">
    <source>
        <dbReference type="Proteomes" id="UP000807469"/>
    </source>
</evidence>
<sequence>MASQSSLLATDTRLRSGTRADRKAREVARIDDEVFHLQHKVHTLLTQAADLNFERNALVSAVDLPFEVLASIFEFACWPDVDRRFMTSIDNSFWRPLSERSRSRIPGGIRVGPLYISRVCLAWRKVALKSPKLWNSIELAVDWSRRGAQRQADLLDYWLSKSSPLPISVRLTEDWEFYEKDHDIEMPTKVIDVLQKYARRLHIAELLIPERWRHALAYIGNHATSLTSLALLFAFRCDSLEYINCFSDALPLLRNVALSRNNLMSVPLPANQIKSLHLEKVYNPLHAFHLYPNLEHCFIDAEFSGIQSDGEPVEGPILRHSLTSLSLHLNNESELAEILNILVLPNLSSFTVSLISGASPLLTMVDFFIQSSCALKKLHLHCRTISEDDLVACLQALPTLRELTLYCEEIPRAVFELMNPRRPTESDHEMSVHWRNNIPCLVPNLEVFSCSGPVSFDSGVVIEFLEERWQIGLQSAHLSWTGSMLDAQEKEILDRLSREGAGAYALKCDYDK</sequence>
<protein>
    <recommendedName>
        <fullName evidence="3">F-box domain-containing protein</fullName>
    </recommendedName>
</protein>
<gene>
    <name evidence="1" type="ORF">BDN70DRAFT_946977</name>
</gene>
<name>A0A9P6D6E8_9AGAR</name>
<proteinExistence type="predicted"/>
<keyword evidence="2" id="KW-1185">Reference proteome</keyword>
<dbReference type="Proteomes" id="UP000807469">
    <property type="component" value="Unassembled WGS sequence"/>
</dbReference>
<evidence type="ECO:0000313" key="1">
    <source>
        <dbReference type="EMBL" id="KAF9484568.1"/>
    </source>
</evidence>
<comment type="caution">
    <text evidence="1">The sequence shown here is derived from an EMBL/GenBank/DDBJ whole genome shotgun (WGS) entry which is preliminary data.</text>
</comment>
<organism evidence="1 2">
    <name type="scientific">Pholiota conissans</name>
    <dbReference type="NCBI Taxonomy" id="109636"/>
    <lineage>
        <taxon>Eukaryota</taxon>
        <taxon>Fungi</taxon>
        <taxon>Dikarya</taxon>
        <taxon>Basidiomycota</taxon>
        <taxon>Agaricomycotina</taxon>
        <taxon>Agaricomycetes</taxon>
        <taxon>Agaricomycetidae</taxon>
        <taxon>Agaricales</taxon>
        <taxon>Agaricineae</taxon>
        <taxon>Strophariaceae</taxon>
        <taxon>Pholiota</taxon>
    </lineage>
</organism>